<dbReference type="GO" id="GO:0042777">
    <property type="term" value="P:proton motive force-driven plasma membrane ATP synthesis"/>
    <property type="evidence" value="ECO:0007669"/>
    <property type="project" value="UniProtKB-UniRule"/>
</dbReference>
<dbReference type="Gene3D" id="1.10.287.80">
    <property type="entry name" value="ATP synthase, gamma subunit, helix hairpin domain"/>
    <property type="match status" value="1"/>
</dbReference>
<sequence length="285" mass="31309">MPANIRDLRRRIRATQSIGKITRAMEMIAASKMRKAQQAAVRSKAYAATSWELLQALGAAIPKDQSLHPLLKSGDRGVPLVVLITPNRGLCGALPTQIVQEGSRKAESDSQFMAIGKKGERALLRRKKNLVASFDGFEAAPNAVDIRPIARTIIDLFLSEEINEVRLVYAEFISTVKYEPRALALLPISGTGNQKSEISTEYLFEPNPAEVLDALLPRLIELEIYQAILESLASEHSARMVSMRNASDAARDLLGDFTLTYNSLRQQVITTELADIVGGLKALRA</sequence>
<dbReference type="InterPro" id="IPR000131">
    <property type="entry name" value="ATP_synth_F1_gsu"/>
</dbReference>
<proteinExistence type="inferred from homology"/>
<keyword evidence="10" id="KW-1003">Cell membrane</keyword>
<dbReference type="CDD" id="cd12151">
    <property type="entry name" value="F1-ATPase_gamma"/>
    <property type="match status" value="1"/>
</dbReference>
<comment type="caution">
    <text evidence="11">The sequence shown here is derived from an EMBL/GenBank/DDBJ whole genome shotgun (WGS) entry which is preliminary data.</text>
</comment>
<comment type="subunit">
    <text evidence="10">F-type ATPases have 2 components, CF(1) - the catalytic core - and CF(0) - the membrane proton channel. CF(1) has five subunits: alpha(3), beta(3), gamma(1), delta(1), epsilon(1). CF(0) has three main subunits: a, b and c.</text>
</comment>
<evidence type="ECO:0000256" key="6">
    <source>
        <dbReference type="ARBA" id="ARBA00023065"/>
    </source>
</evidence>
<comment type="function">
    <text evidence="1 10">Produces ATP from ADP in the presence of a proton gradient across the membrane. The gamma chain is believed to be important in regulating ATPase activity and the flow of protons through the CF(0) complex.</text>
</comment>
<evidence type="ECO:0000313" key="12">
    <source>
        <dbReference type="Proteomes" id="UP000177629"/>
    </source>
</evidence>
<comment type="similarity">
    <text evidence="3 10">Belongs to the ATPase gamma chain family.</text>
</comment>
<protein>
    <recommendedName>
        <fullName evidence="10">ATP synthase gamma chain</fullName>
    </recommendedName>
    <alternativeName>
        <fullName evidence="10">ATP synthase F1 sector gamma subunit</fullName>
    </alternativeName>
    <alternativeName>
        <fullName evidence="10">F-ATPase gamma subunit</fullName>
    </alternativeName>
</protein>
<dbReference type="PRINTS" id="PR00126">
    <property type="entry name" value="ATPASEGAMMA"/>
</dbReference>
<gene>
    <name evidence="10" type="primary">atpG</name>
    <name evidence="11" type="ORF">A2806_00910</name>
</gene>
<dbReference type="PANTHER" id="PTHR11693:SF22">
    <property type="entry name" value="ATP SYNTHASE SUBUNIT GAMMA, MITOCHONDRIAL"/>
    <property type="match status" value="1"/>
</dbReference>
<dbReference type="SUPFAM" id="SSF52943">
    <property type="entry name" value="ATP synthase (F1-ATPase), gamma subunit"/>
    <property type="match status" value="1"/>
</dbReference>
<evidence type="ECO:0000256" key="7">
    <source>
        <dbReference type="ARBA" id="ARBA00023136"/>
    </source>
</evidence>
<accession>A0A1G2PKN8</accession>
<dbReference type="GO" id="GO:0045259">
    <property type="term" value="C:proton-transporting ATP synthase complex"/>
    <property type="evidence" value="ECO:0007669"/>
    <property type="project" value="UniProtKB-KW"/>
</dbReference>
<evidence type="ECO:0000256" key="10">
    <source>
        <dbReference type="HAMAP-Rule" id="MF_00815"/>
    </source>
</evidence>
<keyword evidence="8 10" id="KW-0139">CF(1)</keyword>
<dbReference type="PANTHER" id="PTHR11693">
    <property type="entry name" value="ATP SYNTHASE GAMMA CHAIN"/>
    <property type="match status" value="1"/>
</dbReference>
<dbReference type="Pfam" id="PF00231">
    <property type="entry name" value="ATP-synt"/>
    <property type="match status" value="1"/>
</dbReference>
<keyword evidence="6 10" id="KW-0406">Ion transport</keyword>
<dbReference type="AlphaFoldDB" id="A0A1G2PKN8"/>
<dbReference type="STRING" id="1802362.A2806_00910"/>
<name>A0A1G2PKN8_9BACT</name>
<dbReference type="NCBIfam" id="TIGR01146">
    <property type="entry name" value="ATPsyn_F1gamma"/>
    <property type="match status" value="1"/>
</dbReference>
<organism evidence="11 12">
    <name type="scientific">Candidatus Terrybacteria bacterium RIFCSPHIGHO2_01_FULL_48_17</name>
    <dbReference type="NCBI Taxonomy" id="1802362"/>
    <lineage>
        <taxon>Bacteria</taxon>
        <taxon>Candidatus Terryibacteriota</taxon>
    </lineage>
</organism>
<dbReference type="Gene3D" id="3.40.1380.10">
    <property type="match status" value="1"/>
</dbReference>
<evidence type="ECO:0000256" key="1">
    <source>
        <dbReference type="ARBA" id="ARBA00003456"/>
    </source>
</evidence>
<evidence type="ECO:0000256" key="2">
    <source>
        <dbReference type="ARBA" id="ARBA00004170"/>
    </source>
</evidence>
<evidence type="ECO:0000256" key="8">
    <source>
        <dbReference type="ARBA" id="ARBA00023196"/>
    </source>
</evidence>
<dbReference type="EMBL" id="MHSS01000008">
    <property type="protein sequence ID" value="OHA48182.1"/>
    <property type="molecule type" value="Genomic_DNA"/>
</dbReference>
<dbReference type="Proteomes" id="UP000177629">
    <property type="component" value="Unassembled WGS sequence"/>
</dbReference>
<comment type="subcellular location">
    <subcellularLocation>
        <location evidence="10">Cell membrane</location>
        <topology evidence="10">Peripheral membrane protein</topology>
    </subcellularLocation>
    <subcellularLocation>
        <location evidence="2">Membrane</location>
        <topology evidence="2">Peripheral membrane protein</topology>
    </subcellularLocation>
</comment>
<keyword evidence="5 10" id="KW-0375">Hydrogen ion transport</keyword>
<dbReference type="HAMAP" id="MF_00815">
    <property type="entry name" value="ATP_synth_gamma_bact"/>
    <property type="match status" value="1"/>
</dbReference>
<keyword evidence="4 10" id="KW-0813">Transport</keyword>
<reference evidence="11 12" key="1">
    <citation type="journal article" date="2016" name="Nat. Commun.">
        <title>Thousands of microbial genomes shed light on interconnected biogeochemical processes in an aquifer system.</title>
        <authorList>
            <person name="Anantharaman K."/>
            <person name="Brown C.T."/>
            <person name="Hug L.A."/>
            <person name="Sharon I."/>
            <person name="Castelle C.J."/>
            <person name="Probst A.J."/>
            <person name="Thomas B.C."/>
            <person name="Singh A."/>
            <person name="Wilkins M.J."/>
            <person name="Karaoz U."/>
            <person name="Brodie E.L."/>
            <person name="Williams K.H."/>
            <person name="Hubbard S.S."/>
            <person name="Banfield J.F."/>
        </authorList>
    </citation>
    <scope>NUCLEOTIDE SEQUENCE [LARGE SCALE GENOMIC DNA]</scope>
</reference>
<dbReference type="GO" id="GO:0005524">
    <property type="term" value="F:ATP binding"/>
    <property type="evidence" value="ECO:0007669"/>
    <property type="project" value="UniProtKB-UniRule"/>
</dbReference>
<evidence type="ECO:0000256" key="9">
    <source>
        <dbReference type="ARBA" id="ARBA00023310"/>
    </source>
</evidence>
<dbReference type="GO" id="GO:0005886">
    <property type="term" value="C:plasma membrane"/>
    <property type="evidence" value="ECO:0007669"/>
    <property type="project" value="UniProtKB-SubCell"/>
</dbReference>
<keyword evidence="7 10" id="KW-0472">Membrane</keyword>
<evidence type="ECO:0000313" key="11">
    <source>
        <dbReference type="EMBL" id="OHA48182.1"/>
    </source>
</evidence>
<dbReference type="InterPro" id="IPR035968">
    <property type="entry name" value="ATP_synth_F1_ATPase_gsu"/>
</dbReference>
<evidence type="ECO:0000256" key="3">
    <source>
        <dbReference type="ARBA" id="ARBA00007681"/>
    </source>
</evidence>
<keyword evidence="9 10" id="KW-0066">ATP synthesis</keyword>
<evidence type="ECO:0000256" key="4">
    <source>
        <dbReference type="ARBA" id="ARBA00022448"/>
    </source>
</evidence>
<dbReference type="GO" id="GO:0046933">
    <property type="term" value="F:proton-transporting ATP synthase activity, rotational mechanism"/>
    <property type="evidence" value="ECO:0007669"/>
    <property type="project" value="UniProtKB-UniRule"/>
</dbReference>
<evidence type="ECO:0000256" key="5">
    <source>
        <dbReference type="ARBA" id="ARBA00022781"/>
    </source>
</evidence>